<dbReference type="Gene3D" id="1.20.120.1760">
    <property type="match status" value="1"/>
</dbReference>
<dbReference type="GO" id="GO:0016780">
    <property type="term" value="F:phosphotransferase activity, for other substituted phosphate groups"/>
    <property type="evidence" value="ECO:0007669"/>
    <property type="project" value="InterPro"/>
</dbReference>
<evidence type="ECO:0000256" key="1">
    <source>
        <dbReference type="ARBA" id="ARBA00004141"/>
    </source>
</evidence>
<dbReference type="InterPro" id="IPR050324">
    <property type="entry name" value="CDP-alcohol_PTase-I"/>
</dbReference>
<dbReference type="InterPro" id="IPR000462">
    <property type="entry name" value="CDP-OH_P_trans"/>
</dbReference>
<dbReference type="Pfam" id="PF01066">
    <property type="entry name" value="CDP-OH_P_transf"/>
    <property type="match status" value="1"/>
</dbReference>
<keyword evidence="3" id="KW-0444">Lipid biosynthesis</keyword>
<evidence type="ECO:0000256" key="11">
    <source>
        <dbReference type="RuleBase" id="RU003750"/>
    </source>
</evidence>
<dbReference type="InterPro" id="IPR043130">
    <property type="entry name" value="CDP-OH_PTrfase_TM_dom"/>
</dbReference>
<dbReference type="GO" id="GO:0016020">
    <property type="term" value="C:membrane"/>
    <property type="evidence" value="ECO:0007669"/>
    <property type="project" value="UniProtKB-SubCell"/>
</dbReference>
<name>M3H7W3_LEPIR</name>
<evidence type="ECO:0000313" key="14">
    <source>
        <dbReference type="Proteomes" id="UP000011776"/>
    </source>
</evidence>
<evidence type="ECO:0000256" key="7">
    <source>
        <dbReference type="ARBA" id="ARBA00023098"/>
    </source>
</evidence>
<dbReference type="AlphaFoldDB" id="M3H7W3"/>
<comment type="similarity">
    <text evidence="2 11">Belongs to the CDP-alcohol phosphatidyltransferase class-I family.</text>
</comment>
<evidence type="ECO:0000256" key="3">
    <source>
        <dbReference type="ARBA" id="ARBA00022516"/>
    </source>
</evidence>
<dbReference type="PROSITE" id="PS00379">
    <property type="entry name" value="CDP_ALCOHOL_P_TRANSF"/>
    <property type="match status" value="1"/>
</dbReference>
<evidence type="ECO:0000256" key="4">
    <source>
        <dbReference type="ARBA" id="ARBA00022679"/>
    </source>
</evidence>
<keyword evidence="6 12" id="KW-1133">Transmembrane helix</keyword>
<evidence type="ECO:0000256" key="9">
    <source>
        <dbReference type="ARBA" id="ARBA00023209"/>
    </source>
</evidence>
<comment type="subcellular location">
    <subcellularLocation>
        <location evidence="1">Membrane</location>
        <topology evidence="1">Multi-pass membrane protein</topology>
    </subcellularLocation>
</comment>
<evidence type="ECO:0000256" key="5">
    <source>
        <dbReference type="ARBA" id="ARBA00022692"/>
    </source>
</evidence>
<dbReference type="GO" id="GO:0008654">
    <property type="term" value="P:phospholipid biosynthetic process"/>
    <property type="evidence" value="ECO:0007669"/>
    <property type="project" value="UniProtKB-KW"/>
</dbReference>
<evidence type="ECO:0000256" key="2">
    <source>
        <dbReference type="ARBA" id="ARBA00010441"/>
    </source>
</evidence>
<dbReference type="Proteomes" id="UP000011776">
    <property type="component" value="Unassembled WGS sequence"/>
</dbReference>
<dbReference type="InterPro" id="IPR048254">
    <property type="entry name" value="CDP_ALCOHOL_P_TRANSF_CS"/>
</dbReference>
<protein>
    <submittedName>
        <fullName evidence="13">CDP-alcohol phosphatidyltransferase</fullName>
    </submittedName>
</protein>
<evidence type="ECO:0000256" key="6">
    <source>
        <dbReference type="ARBA" id="ARBA00022989"/>
    </source>
</evidence>
<dbReference type="BioCyc" id="LINT1001599:G11K9-2151-MONOMER"/>
<keyword evidence="10" id="KW-1208">Phospholipid metabolism</keyword>
<evidence type="ECO:0000256" key="12">
    <source>
        <dbReference type="SAM" id="Phobius"/>
    </source>
</evidence>
<accession>M3H7W3</accession>
<sequence length="115" mass="12323">MKLKLSWVPNTLTLGNLTMGFSAMLVASEAGSRNGNELQAYTLAGFFILLAALCDGLDGMAARALHATSEIGADLDSLADLTAFGIAPGYLMYQMVLCEYKIDVFGKEDLFQSEC</sequence>
<comment type="caution">
    <text evidence="13">The sequence shown here is derived from an EMBL/GenBank/DDBJ whole genome shotgun (WGS) entry which is preliminary data.</text>
</comment>
<proteinExistence type="inferred from homology"/>
<dbReference type="PANTHER" id="PTHR14269">
    <property type="entry name" value="CDP-DIACYLGLYCEROL--GLYCEROL-3-PHOSPHATE 3-PHOSPHATIDYLTRANSFERASE-RELATED"/>
    <property type="match status" value="1"/>
</dbReference>
<evidence type="ECO:0000313" key="13">
    <source>
        <dbReference type="EMBL" id="EMG08800.1"/>
    </source>
</evidence>
<keyword evidence="8 12" id="KW-0472">Membrane</keyword>
<keyword evidence="5 12" id="KW-0812">Transmembrane</keyword>
<evidence type="ECO:0000256" key="8">
    <source>
        <dbReference type="ARBA" id="ARBA00023136"/>
    </source>
</evidence>
<gene>
    <name evidence="13" type="ORF">LEP1GSC151_1521</name>
</gene>
<keyword evidence="7" id="KW-0443">Lipid metabolism</keyword>
<evidence type="ECO:0000256" key="10">
    <source>
        <dbReference type="ARBA" id="ARBA00023264"/>
    </source>
</evidence>
<reference evidence="13 14" key="1">
    <citation type="submission" date="2013-02" db="EMBL/GenBank/DDBJ databases">
        <authorList>
            <person name="Harkins D.M."/>
            <person name="Durkin A.S."/>
            <person name="Brinkac L.M."/>
            <person name="Haft D.H."/>
            <person name="Selengut J.D."/>
            <person name="Sanka R."/>
            <person name="DePew J."/>
            <person name="Purushe J."/>
            <person name="Tulsiani S.M."/>
            <person name="Graham G.C."/>
            <person name="Burns M.-A."/>
            <person name="Dohnt M.F."/>
            <person name="Smythe L.D."/>
            <person name="McKay D.B."/>
            <person name="Craig S.B."/>
            <person name="Vinetz J.M."/>
            <person name="Sutton G.G."/>
            <person name="Nierman W.C."/>
            <person name="Fouts D.E."/>
        </authorList>
    </citation>
    <scope>NUCLEOTIDE SEQUENCE [LARGE SCALE GENOMIC DNA]</scope>
    <source>
        <strain evidence="13 14">LT2186</strain>
    </source>
</reference>
<feature type="transmembrane region" description="Helical" evidence="12">
    <location>
        <begin position="38"/>
        <end position="57"/>
    </location>
</feature>
<keyword evidence="9" id="KW-0594">Phospholipid biosynthesis</keyword>
<feature type="transmembrane region" description="Helical" evidence="12">
    <location>
        <begin position="7"/>
        <end position="26"/>
    </location>
</feature>
<organism evidence="13 14">
    <name type="scientific">Leptospira interrogans serovar Grippotyphosa str. LT2186</name>
    <dbReference type="NCBI Taxonomy" id="1001599"/>
    <lineage>
        <taxon>Bacteria</taxon>
        <taxon>Pseudomonadati</taxon>
        <taxon>Spirochaetota</taxon>
        <taxon>Spirochaetia</taxon>
        <taxon>Leptospirales</taxon>
        <taxon>Leptospiraceae</taxon>
        <taxon>Leptospira</taxon>
    </lineage>
</organism>
<dbReference type="PANTHER" id="PTHR14269:SF61">
    <property type="entry name" value="CDP-DIACYLGLYCEROL--SERINE O-PHOSPHATIDYLTRANSFERASE"/>
    <property type="match status" value="1"/>
</dbReference>
<dbReference type="EMBL" id="AFME02000355">
    <property type="protein sequence ID" value="EMG08800.1"/>
    <property type="molecule type" value="Genomic_DNA"/>
</dbReference>
<keyword evidence="4 11" id="KW-0808">Transferase</keyword>